<feature type="domain" description="RRM" evidence="5">
    <location>
        <begin position="34"/>
        <end position="107"/>
    </location>
</feature>
<dbReference type="InterPro" id="IPR000504">
    <property type="entry name" value="RRM_dom"/>
</dbReference>
<dbReference type="Gene3D" id="3.30.70.330">
    <property type="match status" value="2"/>
</dbReference>
<dbReference type="Proteomes" id="UP001148018">
    <property type="component" value="Unassembled WGS sequence"/>
</dbReference>
<gene>
    <name evidence="6" type="ORF">NHX12_012513</name>
</gene>
<feature type="region of interest" description="Disordered" evidence="4">
    <location>
        <begin position="198"/>
        <end position="225"/>
    </location>
</feature>
<dbReference type="GO" id="GO:0003723">
    <property type="term" value="F:RNA binding"/>
    <property type="evidence" value="ECO:0007669"/>
    <property type="project" value="UniProtKB-UniRule"/>
</dbReference>
<accession>A0A9Q0DGA3</accession>
<organism evidence="6 7">
    <name type="scientific">Muraenolepis orangiensis</name>
    <name type="common">Patagonian moray cod</name>
    <dbReference type="NCBI Taxonomy" id="630683"/>
    <lineage>
        <taxon>Eukaryota</taxon>
        <taxon>Metazoa</taxon>
        <taxon>Chordata</taxon>
        <taxon>Craniata</taxon>
        <taxon>Vertebrata</taxon>
        <taxon>Euteleostomi</taxon>
        <taxon>Actinopterygii</taxon>
        <taxon>Neopterygii</taxon>
        <taxon>Teleostei</taxon>
        <taxon>Neoteleostei</taxon>
        <taxon>Acanthomorphata</taxon>
        <taxon>Zeiogadaria</taxon>
        <taxon>Gadariae</taxon>
        <taxon>Gadiformes</taxon>
        <taxon>Muraenolepidoidei</taxon>
        <taxon>Muraenolepididae</taxon>
        <taxon>Muraenolepis</taxon>
    </lineage>
</organism>
<dbReference type="CDD" id="cd12474">
    <property type="entry name" value="RRM2_MSSP2"/>
    <property type="match status" value="1"/>
</dbReference>
<dbReference type="InterPro" id="IPR012677">
    <property type="entry name" value="Nucleotide-bd_a/b_plait_sf"/>
</dbReference>
<dbReference type="SMART" id="SM00360">
    <property type="entry name" value="RRM"/>
    <property type="match status" value="2"/>
</dbReference>
<sequence>MLLSVPPRTGISPYNGYITRNNKKVHPRCQGMTGGLWRKAQRSGTTDQDLVKLCQPYGKIVSTKAILDKTTNKCKGYGFVDFDSPASAQKAVTALKAGGVQAQMAKQQEQDPTNLYISNLPLSMEEQELESMLKPFSQAISTRILRDASGTSRGVGFARMESTEKCEAIIQHFNGKYIKTPPGVPVPAEPLLCKFADGGQRKRQSQGLQNGRPWARDSDTGGMTLTFDPTAALQNGFYSSHYSIAPNRMIPQASLSPYMHSPVSTYQVHNPSWIHHQSYLMPPTGAVLTQGMDHMSMQPTSLMGPLTQQLSHMSMGSSGTYMPANASMQGTYISQYTQVPPANVSVEESAVQQSVAIETPGEHTAYSYQHNK</sequence>
<keyword evidence="1" id="KW-0677">Repeat</keyword>
<proteinExistence type="predicted"/>
<evidence type="ECO:0000313" key="6">
    <source>
        <dbReference type="EMBL" id="KAJ3586112.1"/>
    </source>
</evidence>
<dbReference type="OrthoDB" id="271725at2759"/>
<feature type="domain" description="RRM" evidence="5">
    <location>
        <begin position="113"/>
        <end position="198"/>
    </location>
</feature>
<dbReference type="Pfam" id="PF00076">
    <property type="entry name" value="RRM_1"/>
    <property type="match status" value="2"/>
</dbReference>
<name>A0A9Q0DGA3_9TELE</name>
<dbReference type="SUPFAM" id="SSF54928">
    <property type="entry name" value="RNA-binding domain, RBD"/>
    <property type="match status" value="2"/>
</dbReference>
<keyword evidence="7" id="KW-1185">Reference proteome</keyword>
<evidence type="ECO:0000256" key="1">
    <source>
        <dbReference type="ARBA" id="ARBA00022737"/>
    </source>
</evidence>
<dbReference type="PANTHER" id="PTHR24012">
    <property type="entry name" value="RNA BINDING PROTEIN"/>
    <property type="match status" value="1"/>
</dbReference>
<evidence type="ECO:0000313" key="7">
    <source>
        <dbReference type="Proteomes" id="UP001148018"/>
    </source>
</evidence>
<dbReference type="AlphaFoldDB" id="A0A9Q0DGA3"/>
<dbReference type="PROSITE" id="PS50102">
    <property type="entry name" value="RRM"/>
    <property type="match status" value="2"/>
</dbReference>
<evidence type="ECO:0000256" key="2">
    <source>
        <dbReference type="ARBA" id="ARBA00022884"/>
    </source>
</evidence>
<dbReference type="FunFam" id="3.30.70.330:FF:000012">
    <property type="entry name" value="RNA-binding motif, single-stranded-interacting protein 3 isoform 1"/>
    <property type="match status" value="1"/>
</dbReference>
<reference evidence="6" key="1">
    <citation type="submission" date="2022-07" db="EMBL/GenBank/DDBJ databases">
        <title>Chromosome-level genome of Muraenolepis orangiensis.</title>
        <authorList>
            <person name="Kim J."/>
        </authorList>
    </citation>
    <scope>NUCLEOTIDE SEQUENCE</scope>
    <source>
        <strain evidence="6">KU_S4_2022</strain>
        <tissue evidence="6">Muscle</tissue>
    </source>
</reference>
<dbReference type="EMBL" id="JANIIK010000117">
    <property type="protein sequence ID" value="KAJ3586112.1"/>
    <property type="molecule type" value="Genomic_DNA"/>
</dbReference>
<dbReference type="InterPro" id="IPR035979">
    <property type="entry name" value="RBD_domain_sf"/>
</dbReference>
<dbReference type="FunFam" id="3.30.70.330:FF:000014">
    <property type="entry name" value="RNA-binding motif, single-stranded-interacting protein 3 isoform 1"/>
    <property type="match status" value="1"/>
</dbReference>
<keyword evidence="2 3" id="KW-0694">RNA-binding</keyword>
<evidence type="ECO:0000256" key="4">
    <source>
        <dbReference type="SAM" id="MobiDB-lite"/>
    </source>
</evidence>
<protein>
    <recommendedName>
        <fullName evidence="5">RRM domain-containing protein</fullName>
    </recommendedName>
</protein>
<evidence type="ECO:0000259" key="5">
    <source>
        <dbReference type="PROSITE" id="PS50102"/>
    </source>
</evidence>
<evidence type="ECO:0000256" key="3">
    <source>
        <dbReference type="PROSITE-ProRule" id="PRU00176"/>
    </source>
</evidence>
<comment type="caution">
    <text evidence="6">The sequence shown here is derived from an EMBL/GenBank/DDBJ whole genome shotgun (WGS) entry which is preliminary data.</text>
</comment>